<keyword evidence="3" id="KW-1185">Reference proteome</keyword>
<protein>
    <submittedName>
        <fullName evidence="2">Carotenoid biosynthesis protein</fullName>
    </submittedName>
</protein>
<dbReference type="Pfam" id="PF04240">
    <property type="entry name" value="Caroten_synth"/>
    <property type="match status" value="1"/>
</dbReference>
<comment type="caution">
    <text evidence="2">The sequence shown here is derived from an EMBL/GenBank/DDBJ whole genome shotgun (WGS) entry which is preliminary data.</text>
</comment>
<feature type="transmembrane region" description="Helical" evidence="1">
    <location>
        <begin position="318"/>
        <end position="335"/>
    </location>
</feature>
<feature type="transmembrane region" description="Helical" evidence="1">
    <location>
        <begin position="34"/>
        <end position="56"/>
    </location>
</feature>
<name>A0A7X1NWG6_9DEIO</name>
<accession>A0A7X1NWG6</accession>
<dbReference type="InterPro" id="IPR007354">
    <property type="entry name" value="CruF-like"/>
</dbReference>
<feature type="transmembrane region" description="Helical" evidence="1">
    <location>
        <begin position="12"/>
        <end position="28"/>
    </location>
</feature>
<sequence length="344" mass="36797">MRLSPTLRRFGLALAALGVAFLGALLVLRGVALGWALIAVAFPASLGLALAGDALGGDFGGTLRTRWAALSAQMRPWMWWLVAYAALKIPVPLWPEGFPVLGLLSTGALCVAGWLYAAERVGVRRAWAMVTLSFGVGWAVELLGSRTGFPFGIYSYETSPSPTLLTVPLIVPLGWFALTLAATRLAGGRAWLAGILMVAWDVGLEPLMTAQRYWLWSDPAPLWAGAPVQNFVGWWVVGTGLSWAFTRIAPGLFGRLGRGWGGPVQVEVRRTMSFRAEAVRVEPAPRPDLSRLSFAAAYPIELFFLPGGLVLVGRYLEAGVTLGAMLAALVLAQAVRGQATVERA</sequence>
<gene>
    <name evidence="2" type="ORF">F8S09_08325</name>
</gene>
<dbReference type="PANTHER" id="PTHR39419">
    <property type="entry name" value="SLL0814 PROTEIN"/>
    <property type="match status" value="1"/>
</dbReference>
<reference evidence="2 3" key="1">
    <citation type="submission" date="2019-10" db="EMBL/GenBank/DDBJ databases">
        <title>Deinococcus sp. isolated from soil.</title>
        <authorList>
            <person name="Li Y."/>
            <person name="Wang J."/>
        </authorList>
    </citation>
    <scope>NUCLEOTIDE SEQUENCE [LARGE SCALE GENOMIC DNA]</scope>
    <source>
        <strain evidence="2 3">SDU3-2</strain>
    </source>
</reference>
<evidence type="ECO:0000313" key="3">
    <source>
        <dbReference type="Proteomes" id="UP000484842"/>
    </source>
</evidence>
<feature type="transmembrane region" description="Helical" evidence="1">
    <location>
        <begin position="231"/>
        <end position="249"/>
    </location>
</feature>
<organism evidence="2 3">
    <name type="scientific">Deinococcus terrestris</name>
    <dbReference type="NCBI Taxonomy" id="2651870"/>
    <lineage>
        <taxon>Bacteria</taxon>
        <taxon>Thermotogati</taxon>
        <taxon>Deinococcota</taxon>
        <taxon>Deinococci</taxon>
        <taxon>Deinococcales</taxon>
        <taxon>Deinococcaceae</taxon>
        <taxon>Deinococcus</taxon>
    </lineage>
</organism>
<feature type="transmembrane region" description="Helical" evidence="1">
    <location>
        <begin position="126"/>
        <end position="144"/>
    </location>
</feature>
<evidence type="ECO:0000256" key="1">
    <source>
        <dbReference type="SAM" id="Phobius"/>
    </source>
</evidence>
<dbReference type="AlphaFoldDB" id="A0A7X1NWG6"/>
<feature type="transmembrane region" description="Helical" evidence="1">
    <location>
        <begin position="100"/>
        <end position="117"/>
    </location>
</feature>
<dbReference type="Proteomes" id="UP000484842">
    <property type="component" value="Unassembled WGS sequence"/>
</dbReference>
<dbReference type="PANTHER" id="PTHR39419:SF1">
    <property type="entry name" value="SLL0814 PROTEIN"/>
    <property type="match status" value="1"/>
</dbReference>
<evidence type="ECO:0000313" key="2">
    <source>
        <dbReference type="EMBL" id="MPY66696.1"/>
    </source>
</evidence>
<keyword evidence="1" id="KW-1133">Transmembrane helix</keyword>
<dbReference type="EMBL" id="WBSL01000002">
    <property type="protein sequence ID" value="MPY66696.1"/>
    <property type="molecule type" value="Genomic_DNA"/>
</dbReference>
<proteinExistence type="predicted"/>
<feature type="transmembrane region" description="Helical" evidence="1">
    <location>
        <begin position="164"/>
        <end position="183"/>
    </location>
</feature>
<keyword evidence="1" id="KW-0472">Membrane</keyword>
<keyword evidence="1" id="KW-0812">Transmembrane</keyword>